<dbReference type="RefSeq" id="WP_238462778.1">
    <property type="nucleotide sequence ID" value="NZ_JAKLJA010000003.1"/>
</dbReference>
<sequence length="73" mass="8110">MRKNTTATVDAMNAEIDRIGYALAKQVPAMERGFTIQTSYGDLHIDAEDAPRFVALAHSILQKQLKRAEVQHG</sequence>
<accession>A0A9X1UDW5</accession>
<name>A0A9X1UDW5_9BURK</name>
<gene>
    <name evidence="1" type="ORF">L5014_06630</name>
</gene>
<evidence type="ECO:0000313" key="1">
    <source>
        <dbReference type="EMBL" id="MCG5073044.1"/>
    </source>
</evidence>
<protein>
    <submittedName>
        <fullName evidence="1">Uncharacterized protein</fullName>
    </submittedName>
</protein>
<keyword evidence="2" id="KW-1185">Reference proteome</keyword>
<reference evidence="1" key="1">
    <citation type="submission" date="2022-01" db="EMBL/GenBank/DDBJ databases">
        <title>Genome sequence and assembly of Parabukholderia sp. RG36.</title>
        <authorList>
            <person name="Chhetri G."/>
        </authorList>
    </citation>
    <scope>NUCLEOTIDE SEQUENCE</scope>
    <source>
        <strain evidence="1">RG36</strain>
    </source>
</reference>
<comment type="caution">
    <text evidence="1">The sequence shown here is derived from an EMBL/GenBank/DDBJ whole genome shotgun (WGS) entry which is preliminary data.</text>
</comment>
<dbReference type="AlphaFoldDB" id="A0A9X1UDW5"/>
<dbReference type="EMBL" id="JAKLJA010000003">
    <property type="protein sequence ID" value="MCG5073044.1"/>
    <property type="molecule type" value="Genomic_DNA"/>
</dbReference>
<evidence type="ECO:0000313" key="2">
    <source>
        <dbReference type="Proteomes" id="UP001139308"/>
    </source>
</evidence>
<proteinExistence type="predicted"/>
<organism evidence="1 2">
    <name type="scientific">Paraburkholderia tagetis</name>
    <dbReference type="NCBI Taxonomy" id="2913261"/>
    <lineage>
        <taxon>Bacteria</taxon>
        <taxon>Pseudomonadati</taxon>
        <taxon>Pseudomonadota</taxon>
        <taxon>Betaproteobacteria</taxon>
        <taxon>Burkholderiales</taxon>
        <taxon>Burkholderiaceae</taxon>
        <taxon>Paraburkholderia</taxon>
    </lineage>
</organism>
<dbReference type="Proteomes" id="UP001139308">
    <property type="component" value="Unassembled WGS sequence"/>
</dbReference>